<dbReference type="AlphaFoldDB" id="A0AAE0Z0L0"/>
<protein>
    <submittedName>
        <fullName evidence="2">Uncharacterized protein</fullName>
    </submittedName>
</protein>
<reference evidence="2" key="1">
    <citation type="journal article" date="2023" name="G3 (Bethesda)">
        <title>A reference genome for the long-term kleptoplast-retaining sea slug Elysia crispata morphotype clarki.</title>
        <authorList>
            <person name="Eastman K.E."/>
            <person name="Pendleton A.L."/>
            <person name="Shaikh M.A."/>
            <person name="Suttiyut T."/>
            <person name="Ogas R."/>
            <person name="Tomko P."/>
            <person name="Gavelis G."/>
            <person name="Widhalm J.R."/>
            <person name="Wisecaver J.H."/>
        </authorList>
    </citation>
    <scope>NUCLEOTIDE SEQUENCE</scope>
    <source>
        <strain evidence="2">ECLA1</strain>
    </source>
</reference>
<name>A0AAE0Z0L0_9GAST</name>
<dbReference type="Proteomes" id="UP001283361">
    <property type="component" value="Unassembled WGS sequence"/>
</dbReference>
<comment type="caution">
    <text evidence="2">The sequence shown here is derived from an EMBL/GenBank/DDBJ whole genome shotgun (WGS) entry which is preliminary data.</text>
</comment>
<evidence type="ECO:0000256" key="1">
    <source>
        <dbReference type="SAM" id="MobiDB-lite"/>
    </source>
</evidence>
<organism evidence="2 3">
    <name type="scientific">Elysia crispata</name>
    <name type="common">lettuce slug</name>
    <dbReference type="NCBI Taxonomy" id="231223"/>
    <lineage>
        <taxon>Eukaryota</taxon>
        <taxon>Metazoa</taxon>
        <taxon>Spiralia</taxon>
        <taxon>Lophotrochozoa</taxon>
        <taxon>Mollusca</taxon>
        <taxon>Gastropoda</taxon>
        <taxon>Heterobranchia</taxon>
        <taxon>Euthyneura</taxon>
        <taxon>Panpulmonata</taxon>
        <taxon>Sacoglossa</taxon>
        <taxon>Placobranchoidea</taxon>
        <taxon>Plakobranchidae</taxon>
        <taxon>Elysia</taxon>
    </lineage>
</organism>
<dbReference type="EMBL" id="JAWDGP010005093">
    <property type="protein sequence ID" value="KAK3759657.1"/>
    <property type="molecule type" value="Genomic_DNA"/>
</dbReference>
<feature type="region of interest" description="Disordered" evidence="1">
    <location>
        <begin position="157"/>
        <end position="185"/>
    </location>
</feature>
<proteinExistence type="predicted"/>
<gene>
    <name evidence="2" type="ORF">RRG08_026041</name>
</gene>
<accession>A0AAE0Z0L0</accession>
<keyword evidence="3" id="KW-1185">Reference proteome</keyword>
<evidence type="ECO:0000313" key="2">
    <source>
        <dbReference type="EMBL" id="KAK3759657.1"/>
    </source>
</evidence>
<sequence>MMMWRHCSSMYGTSRHGRGARAVVSVRSSVKLVPSGATGGISMLLPIQLHVMFSARHQFHMYRRRDPLPSAWVRLETKTQLPQTPWGNSISPRHARRNRWAIAHLRPTCALPACFFKVASTVAPPGVVLSCETKLVNHISPRSPKITAATYNCPPSSLKLDGSDTPGRPCGSHNAPATDVQPSGS</sequence>
<evidence type="ECO:0000313" key="3">
    <source>
        <dbReference type="Proteomes" id="UP001283361"/>
    </source>
</evidence>